<dbReference type="RefSeq" id="WP_307339646.1">
    <property type="nucleotide sequence ID" value="NZ_JAUSUQ010000008.1"/>
</dbReference>
<gene>
    <name evidence="1" type="ORF">J2S00_002321</name>
</gene>
<dbReference type="EMBL" id="JAUSUQ010000008">
    <property type="protein sequence ID" value="MDQ0339533.1"/>
    <property type="molecule type" value="Genomic_DNA"/>
</dbReference>
<evidence type="ECO:0008006" key="3">
    <source>
        <dbReference type="Google" id="ProtNLM"/>
    </source>
</evidence>
<reference evidence="1 2" key="1">
    <citation type="submission" date="2023-07" db="EMBL/GenBank/DDBJ databases">
        <title>Genomic Encyclopedia of Type Strains, Phase IV (KMG-IV): sequencing the most valuable type-strain genomes for metagenomic binning, comparative biology and taxonomic classification.</title>
        <authorList>
            <person name="Goeker M."/>
        </authorList>
    </citation>
    <scope>NUCLEOTIDE SEQUENCE [LARGE SCALE GENOMIC DNA]</scope>
    <source>
        <strain evidence="1 2">DSM 17740</strain>
    </source>
</reference>
<comment type="caution">
    <text evidence="1">The sequence shown here is derived from an EMBL/GenBank/DDBJ whole genome shotgun (WGS) entry which is preliminary data.</text>
</comment>
<organism evidence="1 2">
    <name type="scientific">Caldalkalibacillus uzonensis</name>
    <dbReference type="NCBI Taxonomy" id="353224"/>
    <lineage>
        <taxon>Bacteria</taxon>
        <taxon>Bacillati</taxon>
        <taxon>Bacillota</taxon>
        <taxon>Bacilli</taxon>
        <taxon>Bacillales</taxon>
        <taxon>Bacillaceae</taxon>
        <taxon>Caldalkalibacillus</taxon>
    </lineage>
</organism>
<proteinExistence type="predicted"/>
<evidence type="ECO:0000313" key="1">
    <source>
        <dbReference type="EMBL" id="MDQ0339533.1"/>
    </source>
</evidence>
<keyword evidence="2" id="KW-1185">Reference proteome</keyword>
<dbReference type="Proteomes" id="UP001232445">
    <property type="component" value="Unassembled WGS sequence"/>
</dbReference>
<evidence type="ECO:0000313" key="2">
    <source>
        <dbReference type="Proteomes" id="UP001232445"/>
    </source>
</evidence>
<sequence>MRRKLKEIVTQRAMARRMSVDFHDRIETESTWQDLEISRELIEGVRDVRQLKKRH</sequence>
<name>A0ABU0CSZ1_9BACI</name>
<protein>
    <recommendedName>
        <fullName evidence="3">FbpB family small basic protein</fullName>
    </recommendedName>
</protein>
<accession>A0ABU0CSZ1</accession>